<accession>K1T5N2</accession>
<comment type="caution">
    <text evidence="2">The sequence shown here is derived from an EMBL/GenBank/DDBJ whole genome shotgun (WGS) entry which is preliminary data.</text>
</comment>
<dbReference type="EMBL" id="AJWZ01008227">
    <property type="protein sequence ID" value="EKC54701.1"/>
    <property type="molecule type" value="Genomic_DNA"/>
</dbReference>
<dbReference type="InterPro" id="IPR000073">
    <property type="entry name" value="AB_hydrolase_1"/>
</dbReference>
<dbReference type="PANTHER" id="PTHR43798:SF33">
    <property type="entry name" value="HYDROLASE, PUTATIVE (AFU_ORTHOLOGUE AFUA_2G14860)-RELATED"/>
    <property type="match status" value="1"/>
</dbReference>
<dbReference type="GO" id="GO:0016787">
    <property type="term" value="F:hydrolase activity"/>
    <property type="evidence" value="ECO:0007669"/>
    <property type="project" value="UniProtKB-KW"/>
</dbReference>
<reference evidence="2" key="1">
    <citation type="journal article" date="2013" name="Environ. Microbiol.">
        <title>Microbiota from the distal guts of lean and obese adolescents exhibit partial functional redundancy besides clear differences in community structure.</title>
        <authorList>
            <person name="Ferrer M."/>
            <person name="Ruiz A."/>
            <person name="Lanza F."/>
            <person name="Haange S.B."/>
            <person name="Oberbach A."/>
            <person name="Till H."/>
            <person name="Bargiela R."/>
            <person name="Campoy C."/>
            <person name="Segura M.T."/>
            <person name="Richter M."/>
            <person name="von Bergen M."/>
            <person name="Seifert J."/>
            <person name="Suarez A."/>
        </authorList>
    </citation>
    <scope>NUCLEOTIDE SEQUENCE</scope>
</reference>
<dbReference type="PANTHER" id="PTHR43798">
    <property type="entry name" value="MONOACYLGLYCEROL LIPASE"/>
    <property type="match status" value="1"/>
</dbReference>
<protein>
    <submittedName>
        <fullName evidence="2">Alpha/beta hydrolase fold protein</fullName>
    </submittedName>
</protein>
<proteinExistence type="predicted"/>
<feature type="domain" description="AB hydrolase-1" evidence="1">
    <location>
        <begin position="21"/>
        <end position="237"/>
    </location>
</feature>
<name>K1T5N2_9ZZZZ</name>
<keyword evidence="2" id="KW-0378">Hydrolase</keyword>
<evidence type="ECO:0000313" key="2">
    <source>
        <dbReference type="EMBL" id="EKC54701.1"/>
    </source>
</evidence>
<sequence>MYFKSKDIQMYYEKYGNGNDIMLILPGWGETRKTFNKIIEYYKNIYTIYIMDYPGFGNTKFPSRDLTIYDYALLIKEFMISEKISNPVLLAHSFGGRIAIILTGYFNIKIEKMILMDIAGIRRKSIKRWLKQKIYKFRKKCNVFLPKRFRKNYLKRLKNKYGSTDYNSLRKNMIKTFTNVINEDLRKYVNKISSEVLLIWGMRDIDTPLKDGYFFNKKIKDSALIIFPYGTHFTYLEYHIQILSIIDCFVNNT</sequence>
<dbReference type="PRINTS" id="PR00111">
    <property type="entry name" value="ABHYDROLASE"/>
</dbReference>
<organism evidence="2">
    <name type="scientific">human gut metagenome</name>
    <dbReference type="NCBI Taxonomy" id="408170"/>
    <lineage>
        <taxon>unclassified sequences</taxon>
        <taxon>metagenomes</taxon>
        <taxon>organismal metagenomes</taxon>
    </lineage>
</organism>
<dbReference type="Gene3D" id="3.40.50.1820">
    <property type="entry name" value="alpha/beta hydrolase"/>
    <property type="match status" value="1"/>
</dbReference>
<dbReference type="SUPFAM" id="SSF53474">
    <property type="entry name" value="alpha/beta-Hydrolases"/>
    <property type="match status" value="1"/>
</dbReference>
<dbReference type="AlphaFoldDB" id="K1T5N2"/>
<dbReference type="Pfam" id="PF00561">
    <property type="entry name" value="Abhydrolase_1"/>
    <property type="match status" value="1"/>
</dbReference>
<dbReference type="GO" id="GO:0016020">
    <property type="term" value="C:membrane"/>
    <property type="evidence" value="ECO:0007669"/>
    <property type="project" value="TreeGrafter"/>
</dbReference>
<evidence type="ECO:0000259" key="1">
    <source>
        <dbReference type="Pfam" id="PF00561"/>
    </source>
</evidence>
<gene>
    <name evidence="2" type="ORF">OBE_11931</name>
</gene>
<dbReference type="InterPro" id="IPR050266">
    <property type="entry name" value="AB_hydrolase_sf"/>
</dbReference>
<dbReference type="InterPro" id="IPR029058">
    <property type="entry name" value="AB_hydrolase_fold"/>
</dbReference>